<reference evidence="1 2" key="1">
    <citation type="submission" date="2019-01" db="EMBL/GenBank/DDBJ databases">
        <title>Genome sequencing of strain DFW100M-13.</title>
        <authorList>
            <person name="Heo J."/>
            <person name="Kim S.-J."/>
            <person name="Kim J.-S."/>
            <person name="Hong S.-B."/>
            <person name="Kwon S.-W."/>
        </authorList>
    </citation>
    <scope>NUCLEOTIDE SEQUENCE [LARGE SCALE GENOMIC DNA]</scope>
    <source>
        <strain evidence="1 2">DFW100M-13</strain>
    </source>
</reference>
<gene>
    <name evidence="1" type="ORF">ET475_04910</name>
</gene>
<dbReference type="AlphaFoldDB" id="A0A4P6EH22"/>
<sequence>MATLDDVRAICAEFPDVTETTTPHGAAAWRTKAGQVVWERGPRKADLAALAALGRTWPEGVVVGIRTDGLDGKAALLQTFPGTFFDTPHFDGWPTVLTELDGIDLDLLRETITDAWLLYTTASTRDEWLRAHGLG</sequence>
<proteinExistence type="predicted"/>
<organism evidence="1 2">
    <name type="scientific">Microbacterium protaetiae</name>
    <dbReference type="NCBI Taxonomy" id="2509458"/>
    <lineage>
        <taxon>Bacteria</taxon>
        <taxon>Bacillati</taxon>
        <taxon>Actinomycetota</taxon>
        <taxon>Actinomycetes</taxon>
        <taxon>Micrococcales</taxon>
        <taxon>Microbacteriaceae</taxon>
        <taxon>Microbacterium</taxon>
    </lineage>
</organism>
<dbReference type="Proteomes" id="UP000293995">
    <property type="component" value="Chromosome"/>
</dbReference>
<dbReference type="KEGG" id="mprt:ET475_04910"/>
<evidence type="ECO:0000313" key="1">
    <source>
        <dbReference type="EMBL" id="QAY59397.1"/>
    </source>
</evidence>
<dbReference type="OrthoDB" id="954305at2"/>
<protein>
    <recommendedName>
        <fullName evidence="3">MmcQ/YjbR family DNA-binding protein</fullName>
    </recommendedName>
</protein>
<evidence type="ECO:0000313" key="2">
    <source>
        <dbReference type="Proteomes" id="UP000293995"/>
    </source>
</evidence>
<name>A0A4P6EH22_9MICO</name>
<keyword evidence="2" id="KW-1185">Reference proteome</keyword>
<evidence type="ECO:0008006" key="3">
    <source>
        <dbReference type="Google" id="ProtNLM"/>
    </source>
</evidence>
<dbReference type="RefSeq" id="WP_129386619.1">
    <property type="nucleotide sequence ID" value="NZ_CP035494.1"/>
</dbReference>
<dbReference type="EMBL" id="CP035494">
    <property type="protein sequence ID" value="QAY59397.1"/>
    <property type="molecule type" value="Genomic_DNA"/>
</dbReference>
<accession>A0A4P6EH22</accession>